<dbReference type="InterPro" id="IPR007360">
    <property type="entry name" value="SirB"/>
</dbReference>
<organism evidence="2 3">
    <name type="scientific">Tepidicaulis marinus</name>
    <dbReference type="NCBI Taxonomy" id="1333998"/>
    <lineage>
        <taxon>Bacteria</taxon>
        <taxon>Pseudomonadati</taxon>
        <taxon>Pseudomonadota</taxon>
        <taxon>Alphaproteobacteria</taxon>
        <taxon>Hyphomicrobiales</taxon>
        <taxon>Parvibaculaceae</taxon>
        <taxon>Tepidicaulis</taxon>
    </lineage>
</organism>
<comment type="caution">
    <text evidence="2">The sequence shown here is derived from an EMBL/GenBank/DDBJ whole genome shotgun (WGS) entry which is preliminary data.</text>
</comment>
<feature type="transmembrane region" description="Helical" evidence="1">
    <location>
        <begin position="45"/>
        <end position="68"/>
    </location>
</feature>
<keyword evidence="1" id="KW-0472">Membrane</keyword>
<reference evidence="2 3" key="1">
    <citation type="submission" date="2014-07" db="EMBL/GenBank/DDBJ databases">
        <title>Tepidicaulis marinum gen. nov., sp. nov., a novel marine bacterium denitrifying nitrate to nitrous oxide strictly under microaerobic conditions.</title>
        <authorList>
            <person name="Takeuchi M."/>
            <person name="Yamagishi T."/>
            <person name="Kamagata Y."/>
            <person name="Oshima K."/>
            <person name="Hattori M."/>
            <person name="Katayama T."/>
            <person name="Hanada S."/>
            <person name="Tamaki H."/>
            <person name="Marumo K."/>
            <person name="Maeda H."/>
            <person name="Nedachi M."/>
            <person name="Iwasaki W."/>
            <person name="Suwa Y."/>
            <person name="Sakata S."/>
        </authorList>
    </citation>
    <scope>NUCLEOTIDE SEQUENCE [LARGE SCALE GENOMIC DNA]</scope>
    <source>
        <strain evidence="2 3">MA2</strain>
    </source>
</reference>
<dbReference type="RefSeq" id="WP_045441937.1">
    <property type="nucleotide sequence ID" value="NZ_BBIO01000001.1"/>
</dbReference>
<dbReference type="PANTHER" id="PTHR39594">
    <property type="entry name" value="PROTEIN YCHQ"/>
    <property type="match status" value="1"/>
</dbReference>
<evidence type="ECO:0000313" key="3">
    <source>
        <dbReference type="Proteomes" id="UP000028702"/>
    </source>
</evidence>
<dbReference type="STRING" id="1333998.M2A_0267"/>
<dbReference type="AlphaFoldDB" id="A0A081B6V0"/>
<sequence length="133" mass="14876">MIEFYFEIRAVHIGSVILSGLIFFLRGVGLHAFKASWPMAAPVRFTSYTVDTVLLTSAMMLTVILQQYPLADHWLTVKVALLIIYIVLGAYGLKYAKTPRARLGFWLAALALYLYIVSVARAHDPLGVFTLLL</sequence>
<dbReference type="GO" id="GO:0005886">
    <property type="term" value="C:plasma membrane"/>
    <property type="evidence" value="ECO:0007669"/>
    <property type="project" value="TreeGrafter"/>
</dbReference>
<evidence type="ECO:0000313" key="2">
    <source>
        <dbReference type="EMBL" id="GAK43768.1"/>
    </source>
</evidence>
<feature type="transmembrane region" description="Helical" evidence="1">
    <location>
        <begin position="74"/>
        <end position="93"/>
    </location>
</feature>
<gene>
    <name evidence="2" type="ORF">M2A_0267</name>
</gene>
<keyword evidence="1" id="KW-0812">Transmembrane</keyword>
<evidence type="ECO:0000256" key="1">
    <source>
        <dbReference type="SAM" id="Phobius"/>
    </source>
</evidence>
<dbReference type="EMBL" id="BBIO01000001">
    <property type="protein sequence ID" value="GAK43768.1"/>
    <property type="molecule type" value="Genomic_DNA"/>
</dbReference>
<keyword evidence="3" id="KW-1185">Reference proteome</keyword>
<feature type="transmembrane region" description="Helical" evidence="1">
    <location>
        <begin position="105"/>
        <end position="123"/>
    </location>
</feature>
<protein>
    <submittedName>
        <fullName evidence="2">Conserved protein</fullName>
    </submittedName>
</protein>
<dbReference type="PIRSF" id="PIRSF005610">
    <property type="entry name" value="SirB"/>
    <property type="match status" value="1"/>
</dbReference>
<name>A0A081B6V0_9HYPH</name>
<dbReference type="PANTHER" id="PTHR39594:SF1">
    <property type="entry name" value="PROTEIN YCHQ"/>
    <property type="match status" value="1"/>
</dbReference>
<keyword evidence="1" id="KW-1133">Transmembrane helix</keyword>
<feature type="transmembrane region" description="Helical" evidence="1">
    <location>
        <begin position="12"/>
        <end position="33"/>
    </location>
</feature>
<proteinExistence type="predicted"/>
<dbReference type="Proteomes" id="UP000028702">
    <property type="component" value="Unassembled WGS sequence"/>
</dbReference>
<dbReference type="eggNOG" id="COG3094">
    <property type="taxonomic scope" value="Bacteria"/>
</dbReference>
<accession>A0A081B6V0</accession>
<dbReference type="Pfam" id="PF04247">
    <property type="entry name" value="SirB"/>
    <property type="match status" value="1"/>
</dbReference>